<keyword evidence="1" id="KW-0378">Hydrolase</keyword>
<dbReference type="SUPFAM" id="SSF53474">
    <property type="entry name" value="alpha/beta-Hydrolases"/>
    <property type="match status" value="1"/>
</dbReference>
<dbReference type="Pfam" id="PF03583">
    <property type="entry name" value="LIP"/>
    <property type="match status" value="2"/>
</dbReference>
<evidence type="ECO:0000256" key="3">
    <source>
        <dbReference type="SAM" id="MobiDB-lite"/>
    </source>
</evidence>
<sequence>MASPTPDIRTTPQRHDNPKHAEPIPPLQDPWYTAPHGFEGQKPGTVLRLREAPGNITSLVTNCSAAYNILYRTTNSRYQPDWAVTTVFIPNTKAPALLSFQIPYDSAFLDASPSYSLYSPDSELYYTEISTGLASGWFINIPDYEGPLASFTAGVQSGHATIDSIRAVLSSHKKLGLAKDARYAMWGFSGGALASEWAAELQVQYAPEMNFSGAALGGPYNATGFLAALNYTSGQASTTYSLQDIGDYFVGGISDLSNPLIERIMEIEGIMGYHGVPQLPLFVYKAIEDEVSVINDTDALVAEYCSIGANILYQRQTIGGHVASYINGRPAALAWLNSVMGGTYAQDYSTTGCTTETVSVNITDIPYKL</sequence>
<dbReference type="InterPro" id="IPR005152">
    <property type="entry name" value="Lipase_secreted"/>
</dbReference>
<dbReference type="EMBL" id="KN796114">
    <property type="protein sequence ID" value="KUI63814.1"/>
    <property type="molecule type" value="Genomic_DNA"/>
</dbReference>
<dbReference type="GO" id="GO:0004806">
    <property type="term" value="F:triacylglycerol lipase activity"/>
    <property type="evidence" value="ECO:0007669"/>
    <property type="project" value="UniProtKB-UniRule"/>
</dbReference>
<feature type="compositionally biased region" description="Basic and acidic residues" evidence="3">
    <location>
        <begin position="13"/>
        <end position="22"/>
    </location>
</feature>
<dbReference type="AlphaFoldDB" id="A0A194VI47"/>
<protein>
    <submittedName>
        <fullName evidence="4">Lipase 4</fullName>
    </submittedName>
</protein>
<organism evidence="4 5">
    <name type="scientific">Cytospora mali</name>
    <name type="common">Apple Valsa canker fungus</name>
    <name type="synonym">Valsa mali</name>
    <dbReference type="NCBI Taxonomy" id="578113"/>
    <lineage>
        <taxon>Eukaryota</taxon>
        <taxon>Fungi</taxon>
        <taxon>Dikarya</taxon>
        <taxon>Ascomycota</taxon>
        <taxon>Pezizomycotina</taxon>
        <taxon>Sordariomycetes</taxon>
        <taxon>Sordariomycetidae</taxon>
        <taxon>Diaporthales</taxon>
        <taxon>Cytosporaceae</taxon>
        <taxon>Cytospora</taxon>
    </lineage>
</organism>
<evidence type="ECO:0000256" key="2">
    <source>
        <dbReference type="PIRNR" id="PIRNR029171"/>
    </source>
</evidence>
<accession>A0A194VI47</accession>
<name>A0A194VI47_CYTMA</name>
<evidence type="ECO:0000256" key="1">
    <source>
        <dbReference type="ARBA" id="ARBA00022801"/>
    </source>
</evidence>
<dbReference type="InterPro" id="IPR029058">
    <property type="entry name" value="AB_hydrolase_fold"/>
</dbReference>
<gene>
    <name evidence="4" type="ORF">VM1G_10429</name>
</gene>
<dbReference type="SMR" id="A0A194VI47"/>
<dbReference type="GO" id="GO:0016042">
    <property type="term" value="P:lipid catabolic process"/>
    <property type="evidence" value="ECO:0007669"/>
    <property type="project" value="UniProtKB-UniRule"/>
</dbReference>
<dbReference type="PIRSF" id="PIRSF029171">
    <property type="entry name" value="Esterase_LipA"/>
    <property type="match status" value="1"/>
</dbReference>
<dbReference type="Gene3D" id="3.40.50.1820">
    <property type="entry name" value="alpha/beta hydrolase"/>
    <property type="match status" value="1"/>
</dbReference>
<proteinExistence type="inferred from homology"/>
<comment type="similarity">
    <text evidence="2">Belongs to the AB hydrolase superfamily. Lipase family.</text>
</comment>
<feature type="region of interest" description="Disordered" evidence="3">
    <location>
        <begin position="1"/>
        <end position="28"/>
    </location>
</feature>
<keyword evidence="5" id="KW-1185">Reference proteome</keyword>
<dbReference type="PANTHER" id="PTHR34853:SF5">
    <property type="entry name" value="LIP-DOMAIN-CONTAINING PROTEIN-RELATED"/>
    <property type="match status" value="1"/>
</dbReference>
<reference evidence="4" key="1">
    <citation type="submission" date="2014-12" db="EMBL/GenBank/DDBJ databases">
        <title>Genome Sequence of Valsa Canker Pathogens Uncovers a Specific Adaption of Colonization on Woody Bark.</title>
        <authorList>
            <person name="Yin Z."/>
            <person name="Liu H."/>
            <person name="Gao X."/>
            <person name="Li Z."/>
            <person name="Song N."/>
            <person name="Ke X."/>
            <person name="Dai Q."/>
            <person name="Wu Y."/>
            <person name="Sun Y."/>
            <person name="Xu J.-R."/>
            <person name="Kang Z.K."/>
            <person name="Wang L."/>
            <person name="Huang L."/>
        </authorList>
    </citation>
    <scope>NUCLEOTIDE SEQUENCE [LARGE SCALE GENOMIC DNA]</scope>
    <source>
        <strain evidence="4">03-8</strain>
    </source>
</reference>
<dbReference type="Proteomes" id="UP000078559">
    <property type="component" value="Unassembled WGS sequence"/>
</dbReference>
<evidence type="ECO:0000313" key="4">
    <source>
        <dbReference type="EMBL" id="KUI63814.1"/>
    </source>
</evidence>
<dbReference type="PANTHER" id="PTHR34853">
    <property type="match status" value="1"/>
</dbReference>
<evidence type="ECO:0000313" key="5">
    <source>
        <dbReference type="Proteomes" id="UP000078559"/>
    </source>
</evidence>
<dbReference type="OrthoDB" id="2373480at2759"/>